<evidence type="ECO:0000313" key="4">
    <source>
        <dbReference type="Proteomes" id="UP000309673"/>
    </source>
</evidence>
<reference evidence="3 4" key="1">
    <citation type="submission" date="2019-04" db="EMBL/GenBank/DDBJ databases">
        <title>Cohnella sp. nov., isolated from soil.</title>
        <authorList>
            <person name="Kim W."/>
        </authorList>
    </citation>
    <scope>NUCLEOTIDE SEQUENCE [LARGE SCALE GENOMIC DNA]</scope>
    <source>
        <strain evidence="3 4">CAU 1483</strain>
    </source>
</reference>
<dbReference type="GO" id="GO:0042601">
    <property type="term" value="C:endospore-forming forespore"/>
    <property type="evidence" value="ECO:0007669"/>
    <property type="project" value="TreeGrafter"/>
</dbReference>
<organism evidence="3 4">
    <name type="scientific">Cohnella pontilimi</name>
    <dbReference type="NCBI Taxonomy" id="2564100"/>
    <lineage>
        <taxon>Bacteria</taxon>
        <taxon>Bacillati</taxon>
        <taxon>Bacillota</taxon>
        <taxon>Bacilli</taxon>
        <taxon>Bacillales</taxon>
        <taxon>Paenibacillaceae</taxon>
        <taxon>Cohnella</taxon>
    </lineage>
</organism>
<dbReference type="InterPro" id="IPR047175">
    <property type="entry name" value="CotS-like"/>
</dbReference>
<dbReference type="Gene3D" id="3.90.1200.10">
    <property type="match status" value="1"/>
</dbReference>
<dbReference type="EMBL" id="SUPK01000001">
    <property type="protein sequence ID" value="TJY43967.1"/>
    <property type="molecule type" value="Genomic_DNA"/>
</dbReference>
<feature type="domain" description="Aminoglycoside phosphotransferase" evidence="2">
    <location>
        <begin position="34"/>
        <end position="268"/>
    </location>
</feature>
<evidence type="ECO:0000256" key="1">
    <source>
        <dbReference type="SAM" id="MobiDB-lite"/>
    </source>
</evidence>
<dbReference type="OrthoDB" id="2600880at2"/>
<feature type="region of interest" description="Disordered" evidence="1">
    <location>
        <begin position="330"/>
        <end position="355"/>
    </location>
</feature>
<dbReference type="AlphaFoldDB" id="A0A4U0FGC1"/>
<accession>A0A4U0FGC1</accession>
<dbReference type="GO" id="GO:0016740">
    <property type="term" value="F:transferase activity"/>
    <property type="evidence" value="ECO:0007669"/>
    <property type="project" value="UniProtKB-KW"/>
</dbReference>
<protein>
    <submittedName>
        <fullName evidence="3">Aminoglycoside phosphotransferase family protein</fullName>
    </submittedName>
</protein>
<keyword evidence="3" id="KW-0808">Transferase</keyword>
<dbReference type="RefSeq" id="WP_136775687.1">
    <property type="nucleotide sequence ID" value="NZ_SUPK01000001.1"/>
</dbReference>
<dbReference type="SUPFAM" id="SSF56112">
    <property type="entry name" value="Protein kinase-like (PK-like)"/>
    <property type="match status" value="1"/>
</dbReference>
<comment type="caution">
    <text evidence="3">The sequence shown here is derived from an EMBL/GenBank/DDBJ whole genome shotgun (WGS) entry which is preliminary data.</text>
</comment>
<feature type="compositionally biased region" description="Basic and acidic residues" evidence="1">
    <location>
        <begin position="336"/>
        <end position="355"/>
    </location>
</feature>
<dbReference type="Gene3D" id="3.30.200.20">
    <property type="entry name" value="Phosphorylase Kinase, domain 1"/>
    <property type="match status" value="1"/>
</dbReference>
<dbReference type="InterPro" id="IPR011009">
    <property type="entry name" value="Kinase-like_dom_sf"/>
</dbReference>
<proteinExistence type="predicted"/>
<dbReference type="PANTHER" id="PTHR39179">
    <property type="entry name" value="SPORE COAT PROTEIN I"/>
    <property type="match status" value="1"/>
</dbReference>
<evidence type="ECO:0000313" key="3">
    <source>
        <dbReference type="EMBL" id="TJY43967.1"/>
    </source>
</evidence>
<evidence type="ECO:0000259" key="2">
    <source>
        <dbReference type="Pfam" id="PF01636"/>
    </source>
</evidence>
<sequence>MADGLNEALLKTVIRRFGLSAREVTPHSSFYRPNAAYRVTSGQGDWVLKPFRRTPGRSDAEHQIRAVVACIRTLEKSKYPHMPLWRTTTSGRYWLSSGDTVFYMTEWVKGRILSRKPAEFEELGNALARLHGLGRSMSGHRYTRRHKHLLRAKERRFRTQLSKLSKQNSPGGQWFAAHGSECNALAHEAWSLLRRPEASLAMDQEREEPSLIHGDVTIPNIIVTAAGIKLIDWDTLRVGSRYMELVKALSNVTGFNPELMAALLRGYEEIRPLNLGERLTIAGLFRLPREAWYSAEALANGRKHSAFEPLRQTWPDRLEAVRWLDEWAAGPTEQVQDGHESAALRKETPNEPMKG</sequence>
<dbReference type="InterPro" id="IPR002575">
    <property type="entry name" value="Aminoglycoside_PTrfase"/>
</dbReference>
<dbReference type="Proteomes" id="UP000309673">
    <property type="component" value="Unassembled WGS sequence"/>
</dbReference>
<dbReference type="Pfam" id="PF01636">
    <property type="entry name" value="APH"/>
    <property type="match status" value="1"/>
</dbReference>
<gene>
    <name evidence="3" type="ORF">E5161_00780</name>
</gene>
<name>A0A4U0FGC1_9BACL</name>
<dbReference type="PANTHER" id="PTHR39179:SF3">
    <property type="entry name" value="COTS-RELATED PROTEIN"/>
    <property type="match status" value="1"/>
</dbReference>
<keyword evidence="4" id="KW-1185">Reference proteome</keyword>